<reference evidence="3" key="1">
    <citation type="submission" date="2015-10" db="EMBL/GenBank/DDBJ databases">
        <authorList>
            <person name="Ju K.-S."/>
            <person name="Doroghazi J.R."/>
            <person name="Metcalf W.W."/>
        </authorList>
    </citation>
    <scope>NUCLEOTIDE SEQUENCE [LARGE SCALE GENOMIC DNA]</scope>
    <source>
        <strain evidence="3">NRRL 3151</strain>
    </source>
</reference>
<protein>
    <submittedName>
        <fullName evidence="2">Uncharacterized protein</fullName>
    </submittedName>
</protein>
<gene>
    <name evidence="2" type="ORF">ADL12_20475</name>
</gene>
<dbReference type="RefSeq" id="WP_062704119.1">
    <property type="nucleotide sequence ID" value="NZ_LLZG01000165.1"/>
</dbReference>
<organism evidence="2 3">
    <name type="scientific">Streptomyces regalis</name>
    <dbReference type="NCBI Taxonomy" id="68262"/>
    <lineage>
        <taxon>Bacteria</taxon>
        <taxon>Bacillati</taxon>
        <taxon>Actinomycetota</taxon>
        <taxon>Actinomycetes</taxon>
        <taxon>Kitasatosporales</taxon>
        <taxon>Streptomycetaceae</taxon>
        <taxon>Streptomyces</taxon>
    </lineage>
</organism>
<keyword evidence="3" id="KW-1185">Reference proteome</keyword>
<dbReference type="AlphaFoldDB" id="A0A0X3URI4"/>
<feature type="region of interest" description="Disordered" evidence="1">
    <location>
        <begin position="249"/>
        <end position="280"/>
    </location>
</feature>
<dbReference type="EMBL" id="LLZG01000165">
    <property type="protein sequence ID" value="KUL34747.1"/>
    <property type="molecule type" value="Genomic_DNA"/>
</dbReference>
<sequence>MSDTPWIAGQAVAGTLAFGAVAWQARRIRQGNEVAQRALIASEAVAIDAARARLDAQAPPVTVRLTDAAWPPHGASQFGVIAGEWPAGYEWHFPAKESERIVLQARVLVENLAPQQYVSVEYGGNLIREKDGRRQPVRPAVLWPSGKSTVSQNLFLHKDFTIKELSENYEARQEGRPLPHRVTGTVTVHERRDNGVTDTWELELTGCPVRPDRTRSGIWVVDTESGVDSLEFESHPTHQRTYWLSRRRGERLPEPTYRSGDTDERPGVPWWRPGPRRRVG</sequence>
<dbReference type="Proteomes" id="UP000053923">
    <property type="component" value="Unassembled WGS sequence"/>
</dbReference>
<comment type="caution">
    <text evidence="2">The sequence shown here is derived from an EMBL/GenBank/DDBJ whole genome shotgun (WGS) entry which is preliminary data.</text>
</comment>
<name>A0A0X3URI4_9ACTN</name>
<evidence type="ECO:0000313" key="3">
    <source>
        <dbReference type="Proteomes" id="UP000053923"/>
    </source>
</evidence>
<evidence type="ECO:0000256" key="1">
    <source>
        <dbReference type="SAM" id="MobiDB-lite"/>
    </source>
</evidence>
<accession>A0A0X3URI4</accession>
<dbReference type="OrthoDB" id="4087853at2"/>
<proteinExistence type="predicted"/>
<evidence type="ECO:0000313" key="2">
    <source>
        <dbReference type="EMBL" id="KUL34747.1"/>
    </source>
</evidence>